<accession>A0A6C0BI68</accession>
<feature type="transmembrane region" description="Helical" evidence="1">
    <location>
        <begin position="47"/>
        <end position="65"/>
    </location>
</feature>
<protein>
    <submittedName>
        <fullName evidence="2">Uncharacterized protein</fullName>
    </submittedName>
</protein>
<dbReference type="EMBL" id="MN739167">
    <property type="protein sequence ID" value="QHS92047.1"/>
    <property type="molecule type" value="Genomic_DNA"/>
</dbReference>
<keyword evidence="1" id="KW-1133">Transmembrane helix</keyword>
<reference evidence="2" key="1">
    <citation type="journal article" date="2020" name="Nature">
        <title>Giant virus diversity and host interactions through global metagenomics.</title>
        <authorList>
            <person name="Schulz F."/>
            <person name="Roux S."/>
            <person name="Paez-Espino D."/>
            <person name="Jungbluth S."/>
            <person name="Walsh D.A."/>
            <person name="Denef V.J."/>
            <person name="McMahon K.D."/>
            <person name="Konstantinidis K.T."/>
            <person name="Eloe-Fadrosh E.A."/>
            <person name="Kyrpides N.C."/>
            <person name="Woyke T."/>
        </authorList>
    </citation>
    <scope>NUCLEOTIDE SEQUENCE</scope>
    <source>
        <strain evidence="2">GVMAG-M-3300013285-6</strain>
    </source>
</reference>
<keyword evidence="1" id="KW-0812">Transmembrane</keyword>
<sequence>MLVASTLPHLLAIGPIYTVYPGYGILIFTSTTASVLWHAYGEPVGTLLLLDYGLAGIWGAYDLWLGVRKGLLLRFILLNMIVAYVNTKISRGTGYATYHSLWHLLSCAKAIYVSWLISHT</sequence>
<organism evidence="2">
    <name type="scientific">viral metagenome</name>
    <dbReference type="NCBI Taxonomy" id="1070528"/>
    <lineage>
        <taxon>unclassified sequences</taxon>
        <taxon>metagenomes</taxon>
        <taxon>organismal metagenomes</taxon>
    </lineage>
</organism>
<proteinExistence type="predicted"/>
<dbReference type="AlphaFoldDB" id="A0A6C0BI68"/>
<evidence type="ECO:0000256" key="1">
    <source>
        <dbReference type="SAM" id="Phobius"/>
    </source>
</evidence>
<keyword evidence="1" id="KW-0472">Membrane</keyword>
<name>A0A6C0BI68_9ZZZZ</name>
<evidence type="ECO:0000313" key="2">
    <source>
        <dbReference type="EMBL" id="QHS92047.1"/>
    </source>
</evidence>